<dbReference type="GO" id="GO:0016887">
    <property type="term" value="F:ATP hydrolysis activity"/>
    <property type="evidence" value="ECO:0007669"/>
    <property type="project" value="InterPro"/>
</dbReference>
<dbReference type="Pfam" id="PF09383">
    <property type="entry name" value="NIL"/>
    <property type="match status" value="1"/>
</dbReference>
<dbReference type="GO" id="GO:0005524">
    <property type="term" value="F:ATP binding"/>
    <property type="evidence" value="ECO:0007669"/>
    <property type="project" value="UniProtKB-KW"/>
</dbReference>
<gene>
    <name evidence="9" type="ORF">M1R53_01780</name>
</gene>
<dbReference type="AlphaFoldDB" id="A0A9E7IW07"/>
<dbReference type="Gene3D" id="3.40.50.300">
    <property type="entry name" value="P-loop containing nucleotide triphosphate hydrolases"/>
    <property type="match status" value="1"/>
</dbReference>
<dbReference type="EMBL" id="CP096649">
    <property type="protein sequence ID" value="UQK59409.1"/>
    <property type="molecule type" value="Genomic_DNA"/>
</dbReference>
<dbReference type="InterPro" id="IPR045865">
    <property type="entry name" value="ACT-like_dom_sf"/>
</dbReference>
<dbReference type="InterPro" id="IPR003439">
    <property type="entry name" value="ABC_transporter-like_ATP-bd"/>
</dbReference>
<evidence type="ECO:0000313" key="9">
    <source>
        <dbReference type="EMBL" id="UQK59409.1"/>
    </source>
</evidence>
<keyword evidence="3" id="KW-0547">Nucleotide-binding</keyword>
<dbReference type="SMART" id="SM00930">
    <property type="entry name" value="NIL"/>
    <property type="match status" value="1"/>
</dbReference>
<keyword evidence="5" id="KW-1278">Translocase</keyword>
<evidence type="ECO:0000256" key="3">
    <source>
        <dbReference type="ARBA" id="ARBA00022741"/>
    </source>
</evidence>
<dbReference type="PANTHER" id="PTHR43166:SF30">
    <property type="entry name" value="METHIONINE IMPORT ATP-BINDING PROTEIN METN"/>
    <property type="match status" value="1"/>
</dbReference>
<evidence type="ECO:0000259" key="8">
    <source>
        <dbReference type="PROSITE" id="PS50893"/>
    </source>
</evidence>
<dbReference type="InterPro" id="IPR050086">
    <property type="entry name" value="MetN_ABC_transporter-like"/>
</dbReference>
<keyword evidence="6" id="KW-0029">Amino-acid transport</keyword>
<keyword evidence="10" id="KW-1185">Reference proteome</keyword>
<evidence type="ECO:0000256" key="5">
    <source>
        <dbReference type="ARBA" id="ARBA00022967"/>
    </source>
</evidence>
<reference evidence="9" key="1">
    <citation type="submission" date="2022-04" db="EMBL/GenBank/DDBJ databases">
        <title>Complete genome sequences of Ezakiella coagulans and Fenollaria massiliensis.</title>
        <authorList>
            <person name="France M.T."/>
            <person name="Clifford J."/>
            <person name="Narina S."/>
            <person name="Rutt L."/>
            <person name="Ravel J."/>
        </authorList>
    </citation>
    <scope>NUCLEOTIDE SEQUENCE</scope>
    <source>
        <strain evidence="9">C0061C2</strain>
    </source>
</reference>
<dbReference type="PROSITE" id="PS00211">
    <property type="entry name" value="ABC_TRANSPORTER_1"/>
    <property type="match status" value="1"/>
</dbReference>
<organism evidence="9 10">
    <name type="scientific">Fenollaria massiliensis</name>
    <dbReference type="NCBI Taxonomy" id="938288"/>
    <lineage>
        <taxon>Bacteria</taxon>
        <taxon>Bacillati</taxon>
        <taxon>Bacillota</taxon>
        <taxon>Clostridia</taxon>
        <taxon>Eubacteriales</taxon>
        <taxon>Fenollaria</taxon>
    </lineage>
</organism>
<keyword evidence="4 9" id="KW-0067">ATP-binding</keyword>
<keyword evidence="2" id="KW-1003">Cell membrane</keyword>
<proteinExistence type="predicted"/>
<feature type="domain" description="ABC transporter" evidence="8">
    <location>
        <begin position="2"/>
        <end position="240"/>
    </location>
</feature>
<evidence type="ECO:0000313" key="10">
    <source>
        <dbReference type="Proteomes" id="UP000831151"/>
    </source>
</evidence>
<evidence type="ECO:0000256" key="2">
    <source>
        <dbReference type="ARBA" id="ARBA00022475"/>
    </source>
</evidence>
<evidence type="ECO:0000256" key="4">
    <source>
        <dbReference type="ARBA" id="ARBA00022840"/>
    </source>
</evidence>
<sequence length="332" mass="36962">MIEAKNLIKTYKVDGKEFNAVDGVSFKAEKKDILAIIGLSGAGKSTLVRLLNRLEEADGGEVIIDGVNIFNLKQKELLALRKKIAFIFQTFNLFSQYTVLDNVIFPLNLNGFKGDKKVEARKFLDYVGLLNKEKAYPSELSGGQRQRVAIARALVSKPEIILSDEATSALDPESTRMVIDLYKRARDDFDTTTIMITHQMEAAKDASNKIALMENGRIIEENTTTELFKNPKTKLAQSFIKKAAPDIELDYSAFTGKLIRLSYSKDTVKTPVLSNAMKNFNVDINIIDGNISNVLDEELGYMVVELRGSDEEAQKVISYLKANCAEVSEVIA</sequence>
<evidence type="ECO:0000256" key="7">
    <source>
        <dbReference type="ARBA" id="ARBA00023136"/>
    </source>
</evidence>
<dbReference type="InterPro" id="IPR018449">
    <property type="entry name" value="NIL_domain"/>
</dbReference>
<dbReference type="PANTHER" id="PTHR43166">
    <property type="entry name" value="AMINO ACID IMPORT ATP-BINDING PROTEIN"/>
    <property type="match status" value="1"/>
</dbReference>
<name>A0A9E7IW07_9FIRM</name>
<keyword evidence="7" id="KW-0472">Membrane</keyword>
<dbReference type="InterPro" id="IPR003593">
    <property type="entry name" value="AAA+_ATPase"/>
</dbReference>
<dbReference type="InterPro" id="IPR017871">
    <property type="entry name" value="ABC_transporter-like_CS"/>
</dbReference>
<dbReference type="InterPro" id="IPR027417">
    <property type="entry name" value="P-loop_NTPase"/>
</dbReference>
<accession>A0A9E7IW07</accession>
<dbReference type="Gene3D" id="3.30.70.260">
    <property type="match status" value="1"/>
</dbReference>
<evidence type="ECO:0000256" key="6">
    <source>
        <dbReference type="ARBA" id="ARBA00022970"/>
    </source>
</evidence>
<dbReference type="SMART" id="SM00382">
    <property type="entry name" value="AAA"/>
    <property type="match status" value="1"/>
</dbReference>
<keyword evidence="1" id="KW-0813">Transport</keyword>
<dbReference type="GO" id="GO:0006865">
    <property type="term" value="P:amino acid transport"/>
    <property type="evidence" value="ECO:0007669"/>
    <property type="project" value="UniProtKB-KW"/>
</dbReference>
<dbReference type="SUPFAM" id="SSF52540">
    <property type="entry name" value="P-loop containing nucleoside triphosphate hydrolases"/>
    <property type="match status" value="1"/>
</dbReference>
<dbReference type="SUPFAM" id="SSF55021">
    <property type="entry name" value="ACT-like"/>
    <property type="match status" value="1"/>
</dbReference>
<dbReference type="Proteomes" id="UP000831151">
    <property type="component" value="Chromosome"/>
</dbReference>
<dbReference type="RefSeq" id="WP_249242860.1">
    <property type="nucleotide sequence ID" value="NZ_CP096649.1"/>
</dbReference>
<dbReference type="Pfam" id="PF00005">
    <property type="entry name" value="ABC_tran"/>
    <property type="match status" value="1"/>
</dbReference>
<dbReference type="KEGG" id="fms:M1R53_01780"/>
<dbReference type="PROSITE" id="PS50893">
    <property type="entry name" value="ABC_TRANSPORTER_2"/>
    <property type="match status" value="1"/>
</dbReference>
<protein>
    <submittedName>
        <fullName evidence="9">Methionine ABC transporter ATP-binding protein</fullName>
    </submittedName>
</protein>
<evidence type="ECO:0000256" key="1">
    <source>
        <dbReference type="ARBA" id="ARBA00022448"/>
    </source>
</evidence>